<accession>A0A955I9U7</accession>
<comment type="caution">
    <text evidence="2">The sequence shown here is derived from an EMBL/GenBank/DDBJ whole genome shotgun (WGS) entry which is preliminary data.</text>
</comment>
<reference evidence="2" key="1">
    <citation type="submission" date="2020-04" db="EMBL/GenBank/DDBJ databases">
        <authorList>
            <person name="Zhang T."/>
        </authorList>
    </citation>
    <scope>NUCLEOTIDE SEQUENCE</scope>
    <source>
        <strain evidence="2">HKST-UBA13</strain>
    </source>
</reference>
<proteinExistence type="predicted"/>
<keyword evidence="1" id="KW-0812">Transmembrane</keyword>
<organism evidence="2 3">
    <name type="scientific">Candidatus Dojkabacteria bacterium</name>
    <dbReference type="NCBI Taxonomy" id="2099670"/>
    <lineage>
        <taxon>Bacteria</taxon>
        <taxon>Candidatus Dojkabacteria</taxon>
    </lineage>
</organism>
<evidence type="ECO:0000313" key="3">
    <source>
        <dbReference type="Proteomes" id="UP000775877"/>
    </source>
</evidence>
<dbReference type="Proteomes" id="UP000775877">
    <property type="component" value="Unassembled WGS sequence"/>
</dbReference>
<protein>
    <submittedName>
        <fullName evidence="2">Uncharacterized protein</fullName>
    </submittedName>
</protein>
<keyword evidence="1" id="KW-0472">Membrane</keyword>
<keyword evidence="1" id="KW-1133">Transmembrane helix</keyword>
<evidence type="ECO:0000313" key="2">
    <source>
        <dbReference type="EMBL" id="MCA9380684.1"/>
    </source>
</evidence>
<evidence type="ECO:0000256" key="1">
    <source>
        <dbReference type="SAM" id="Phobius"/>
    </source>
</evidence>
<reference evidence="2" key="2">
    <citation type="journal article" date="2021" name="Microbiome">
        <title>Successional dynamics and alternative stable states in a saline activated sludge microbial community over 9 years.</title>
        <authorList>
            <person name="Wang Y."/>
            <person name="Ye J."/>
            <person name="Ju F."/>
            <person name="Liu L."/>
            <person name="Boyd J.A."/>
            <person name="Deng Y."/>
            <person name="Parks D.H."/>
            <person name="Jiang X."/>
            <person name="Yin X."/>
            <person name="Woodcroft B.J."/>
            <person name="Tyson G.W."/>
            <person name="Hugenholtz P."/>
            <person name="Polz M.F."/>
            <person name="Zhang T."/>
        </authorList>
    </citation>
    <scope>NUCLEOTIDE SEQUENCE</scope>
    <source>
        <strain evidence="2">HKST-UBA13</strain>
    </source>
</reference>
<name>A0A955I9U7_9BACT</name>
<feature type="transmembrane region" description="Helical" evidence="1">
    <location>
        <begin position="12"/>
        <end position="34"/>
    </location>
</feature>
<dbReference type="EMBL" id="JAGQLJ010000004">
    <property type="protein sequence ID" value="MCA9380684.1"/>
    <property type="molecule type" value="Genomic_DNA"/>
</dbReference>
<gene>
    <name evidence="2" type="ORF">KC678_00270</name>
</gene>
<sequence>MLTVSLKKLIKVVFVAAFIAVGFMTLPLLSSASFNLKVNAQATCTCSAGATSDQGCAAFGCPVGTRRQCTCGIEADQGLCTLPGSYNPLQHGLWSCYCVPDSSCTVSNPGTPPPGCDPNAWGACSVSCGGGTQTNACGDTRACNTQSCCSGVAPTVFTQTAPTDGYVFPSGTKDIYLAWNQTSFGTNCSGNVNTYTVWLYKGGTCATAINDLDVSPTITSGAWTSGVLNSSTSSYTVTNLGQDGVNYCWLVLKSNGDQLITTDFWDFSVANPAPPSAPTQPSVTPTCSSGDIRLNITWSGTAGDSYHIDIDNEASFANSFYNYPYPNPGTTSTNVTLVDGNFTRYNPTDNAPLTMTAGTTYYARVYSIGTGLTSAVRSFVAPNCATPSAPTITSTCTNANGSANMRISWDVISGWSDDGIFIDISTTGNFGDNLHYNRQVAAGAATNQGYLNFNSYTEYFTRYPSNGTLTPSQIRFEPGNTYYVKIYYIRFGNNSAPNYAAGNSAVRTINYVGCCGDGYDNAAEQCDAGSSNGVSCNPGTTANSTCNYCTSTCTTATVYAPKGSHDPQTCTAATGWACDPQNYSRYVDVHVYARDLSTNVTTFVGADTANELENATVGAQCNNNPNRGFTVPITSIINGNQQQITAYAISGDSRSNPILLNSPRTIDTLTCIARPTISSANVSNDTCGTGYSGRTGGINTNVTNPMEFVVTGQEPATSIKNVEFYLVPKTATDGAQNGIFEATATPFRSTVISKVAQSDGIAISFNPITRVLYTLDPNTNNWKTGTEGNQISTYRGLVTATMTGTTLNPTVTFQTEFNDDFYNGTYSLYYTVINNYNATPDNDATNDTTQIRLRRWGDWGVDTDPPTIVLSDPTFITNKIYTMTRNASEAAGANQSGLNATQTRSYLHTSNLNADYQYQVDSSPGFNPVSIIYQDDPAYPATPSNISEGLNESHTYEDLQSFLSIPVSHTMYVADNACNVTKVTKSVTANALAQPWLMSVGGSISAGGSVENISIPNEQIDIPGYYDGEAALTTESLIAGTNVIPSQRVSLKDNVLINYNDDSISVPAISNFDSWYDHLLDRIERENGSSLDSVGDVVIDSYFSNSGLFPDVNAEVPSEKPVSEDVTASDNQLELLQDHSVVNPQVVQTQTTPYAPVISSTCQSNGTVNIKFTWATNVSGWSGDGIFIDISKTGQFGENKHYNHYFSAGSQENAGTYTINTSNTTFFIRYPSNGTLQPTYLTMTEGQTYYIRYYYPYRGSQTNWTAGETSVKVYTVPNCPATVTCSQCTTSTSDGGACINQTYSDTCPSGWSQGTNSCSSCPATINCSRCTTTTSDAANACENSTITVSSSQYTCPTGWVSGTNTCGSSCVTEITCYRCTSSTSDGNTCESFVYQGSTCPAGSTNSSNCAVVTGGSCPVEITCYKCTDPTNDGNTCESFIYAGSSCPSGTSATPGACAAAVGGSCQSTITCYQCSASEYDGNTCEPFVQQGTSCPTGTSTSPTGCSGVVGGFCPTPVHQDTIAAVKVDNLTITSGAICDQQGIVFVENDLIIEPDLLTGHNQNGCIFIVKGNVIVKPGDQKTVGVGIFTNTPAEYDIIEGFFIVGGDFITELDNIQGDTFKWDGLIVKGGVYAQNLDLRRDLNGNGSGNIERPSHLFIYDPRYKKIYEKTFSSRFYSLREVQK</sequence>